<dbReference type="InterPro" id="IPR009057">
    <property type="entry name" value="Homeodomain-like_sf"/>
</dbReference>
<dbReference type="SMART" id="SM00342">
    <property type="entry name" value="HTH_ARAC"/>
    <property type="match status" value="1"/>
</dbReference>
<dbReference type="SUPFAM" id="SSF46689">
    <property type="entry name" value="Homeodomain-like"/>
    <property type="match status" value="1"/>
</dbReference>
<keyword evidence="5" id="KW-1185">Reference proteome</keyword>
<dbReference type="Proteomes" id="UP000254101">
    <property type="component" value="Unassembled WGS sequence"/>
</dbReference>
<dbReference type="GO" id="GO:0003700">
    <property type="term" value="F:DNA-binding transcription factor activity"/>
    <property type="evidence" value="ECO:0007669"/>
    <property type="project" value="InterPro"/>
</dbReference>
<evidence type="ECO:0000256" key="1">
    <source>
        <dbReference type="ARBA" id="ARBA00023015"/>
    </source>
</evidence>
<dbReference type="RefSeq" id="WP_115492951.1">
    <property type="nucleotide sequence ID" value="NZ_JACHWW010000002.1"/>
</dbReference>
<dbReference type="InterPro" id="IPR018060">
    <property type="entry name" value="HTH_AraC"/>
</dbReference>
<organism evidence="4 5">
    <name type="scientific">Alteriqipengyuania lutimaris</name>
    <dbReference type="NCBI Taxonomy" id="1538146"/>
    <lineage>
        <taxon>Bacteria</taxon>
        <taxon>Pseudomonadati</taxon>
        <taxon>Pseudomonadota</taxon>
        <taxon>Alphaproteobacteria</taxon>
        <taxon>Sphingomonadales</taxon>
        <taxon>Erythrobacteraceae</taxon>
        <taxon>Alteriqipengyuania</taxon>
    </lineage>
</organism>
<protein>
    <submittedName>
        <fullName evidence="4">Helix-turn-helix domain-containing protein</fullName>
    </submittedName>
</protein>
<sequence length="72" mass="8488">MSRSAISERFPCRVGRPPLDYRRRWRMMLARRLLDQTHASVERVARQVGYSSQSAFGFAYKRTFVHSPRRSG</sequence>
<evidence type="ECO:0000313" key="4">
    <source>
        <dbReference type="EMBL" id="RDS75684.1"/>
    </source>
</evidence>
<comment type="caution">
    <text evidence="4">The sequence shown here is derived from an EMBL/GenBank/DDBJ whole genome shotgun (WGS) entry which is preliminary data.</text>
</comment>
<dbReference type="PROSITE" id="PS01124">
    <property type="entry name" value="HTH_ARAC_FAMILY_2"/>
    <property type="match status" value="1"/>
</dbReference>
<reference evidence="4 5" key="1">
    <citation type="submission" date="2018-07" db="EMBL/GenBank/DDBJ databases">
        <title>Erythrobacter nanhaiensis sp. nov., a novel member of the genus Erythrobacter isolated from the South China Sea.</title>
        <authorList>
            <person name="Chen X."/>
            <person name="Liu J."/>
        </authorList>
    </citation>
    <scope>NUCLEOTIDE SEQUENCE [LARGE SCALE GENOMIC DNA]</scope>
    <source>
        <strain evidence="4 5">S-5</strain>
    </source>
</reference>
<proteinExistence type="predicted"/>
<gene>
    <name evidence="4" type="ORF">DL238_13315</name>
</gene>
<dbReference type="Pfam" id="PF12833">
    <property type="entry name" value="HTH_18"/>
    <property type="match status" value="1"/>
</dbReference>
<dbReference type="EMBL" id="QRBB01000002">
    <property type="protein sequence ID" value="RDS75684.1"/>
    <property type="molecule type" value="Genomic_DNA"/>
</dbReference>
<feature type="domain" description="HTH araC/xylS-type" evidence="3">
    <location>
        <begin position="1"/>
        <end position="72"/>
    </location>
</feature>
<dbReference type="GO" id="GO:0043565">
    <property type="term" value="F:sequence-specific DNA binding"/>
    <property type="evidence" value="ECO:0007669"/>
    <property type="project" value="InterPro"/>
</dbReference>
<name>A0A395LJQ7_9SPHN</name>
<accession>A0A395LJQ7</accession>
<dbReference type="AlphaFoldDB" id="A0A395LJQ7"/>
<evidence type="ECO:0000259" key="3">
    <source>
        <dbReference type="PROSITE" id="PS01124"/>
    </source>
</evidence>
<keyword evidence="2" id="KW-0804">Transcription</keyword>
<dbReference type="Gene3D" id="1.10.10.60">
    <property type="entry name" value="Homeodomain-like"/>
    <property type="match status" value="1"/>
</dbReference>
<evidence type="ECO:0000256" key="2">
    <source>
        <dbReference type="ARBA" id="ARBA00023163"/>
    </source>
</evidence>
<keyword evidence="1" id="KW-0805">Transcription regulation</keyword>
<evidence type="ECO:0000313" key="5">
    <source>
        <dbReference type="Proteomes" id="UP000254101"/>
    </source>
</evidence>
<dbReference type="PANTHER" id="PTHR11019:SF159">
    <property type="entry name" value="TRANSCRIPTIONAL REGULATOR-RELATED"/>
    <property type="match status" value="1"/>
</dbReference>
<dbReference type="PANTHER" id="PTHR11019">
    <property type="entry name" value="HTH-TYPE TRANSCRIPTIONAL REGULATOR NIMR"/>
    <property type="match status" value="1"/>
</dbReference>